<evidence type="ECO:0000259" key="1">
    <source>
        <dbReference type="Pfam" id="PF26593"/>
    </source>
</evidence>
<sequence>MKSQKLAGNKIQQSTQLFLDISEIKNGTVILKDGTLRAVLMVSSINFALKSEDEQEALVSAYVTFLNYLNFPLQIVIQSRKLDIETYVGRIEEAERSLTNELLRRQIANYKAYVRELVELGDIMTKRFYIVVPFSPIEGKTGGFWSRFGAVFSTAKVIRLQQEKFDKYMHELNQRVEHVVMNISSLGLTTIRLDTQSLIELYYNVYNPSVTRAQTLVDMGKLRIES</sequence>
<proteinExistence type="predicted"/>
<evidence type="ECO:0000313" key="3">
    <source>
        <dbReference type="Proteomes" id="UP000178656"/>
    </source>
</evidence>
<comment type="caution">
    <text evidence="2">The sequence shown here is derived from an EMBL/GenBank/DDBJ whole genome shotgun (WGS) entry which is preliminary data.</text>
</comment>
<dbReference type="AlphaFoldDB" id="A0A1F5T6Q1"/>
<accession>A0A1F5T6Q1</accession>
<gene>
    <name evidence="2" type="ORF">A2482_00925</name>
</gene>
<organism evidence="2 3">
    <name type="scientific">Candidatus Falkowbacteria bacterium RIFOXYC2_FULL_48_21</name>
    <dbReference type="NCBI Taxonomy" id="1798005"/>
    <lineage>
        <taxon>Bacteria</taxon>
        <taxon>Candidatus Falkowiibacteriota</taxon>
    </lineage>
</organism>
<name>A0A1F5T6Q1_9BACT</name>
<dbReference type="Pfam" id="PF26593">
    <property type="entry name" value="TraC-like"/>
    <property type="match status" value="1"/>
</dbReference>
<reference evidence="2 3" key="1">
    <citation type="journal article" date="2016" name="Nat. Commun.">
        <title>Thousands of microbial genomes shed light on interconnected biogeochemical processes in an aquifer system.</title>
        <authorList>
            <person name="Anantharaman K."/>
            <person name="Brown C.T."/>
            <person name="Hug L.A."/>
            <person name="Sharon I."/>
            <person name="Castelle C.J."/>
            <person name="Probst A.J."/>
            <person name="Thomas B.C."/>
            <person name="Singh A."/>
            <person name="Wilkins M.J."/>
            <person name="Karaoz U."/>
            <person name="Brodie E.L."/>
            <person name="Williams K.H."/>
            <person name="Hubbard S.S."/>
            <person name="Banfield J.F."/>
        </authorList>
    </citation>
    <scope>NUCLEOTIDE SEQUENCE [LARGE SCALE GENOMIC DNA]</scope>
</reference>
<dbReference type="Proteomes" id="UP000178656">
    <property type="component" value="Unassembled WGS sequence"/>
</dbReference>
<dbReference type="InterPro" id="IPR058596">
    <property type="entry name" value="TraC-like_dom"/>
</dbReference>
<protein>
    <recommendedName>
        <fullName evidence="1">TraC-like domain-containing protein</fullName>
    </recommendedName>
</protein>
<dbReference type="EMBL" id="MFGM01000070">
    <property type="protein sequence ID" value="OGF34650.1"/>
    <property type="molecule type" value="Genomic_DNA"/>
</dbReference>
<evidence type="ECO:0000313" key="2">
    <source>
        <dbReference type="EMBL" id="OGF34650.1"/>
    </source>
</evidence>
<feature type="domain" description="TraC-like" evidence="1">
    <location>
        <begin position="26"/>
        <end position="206"/>
    </location>
</feature>